<keyword evidence="1" id="KW-0645">Protease</keyword>
<evidence type="ECO:0000256" key="11">
    <source>
        <dbReference type="ARBA" id="ARBA00023172"/>
    </source>
</evidence>
<dbReference type="GO" id="GO:0003723">
    <property type="term" value="F:RNA binding"/>
    <property type="evidence" value="ECO:0007669"/>
    <property type="project" value="UniProtKB-KW"/>
</dbReference>
<keyword evidence="8" id="KW-0695">RNA-directed DNA polymerase</keyword>
<evidence type="ECO:0000256" key="10">
    <source>
        <dbReference type="ARBA" id="ARBA00023125"/>
    </source>
</evidence>
<dbReference type="PANTHER" id="PTHR37984:SF5">
    <property type="entry name" value="PROTEIN NYNRIN-LIKE"/>
    <property type="match status" value="1"/>
</dbReference>
<dbReference type="GO" id="GO:0015074">
    <property type="term" value="P:DNA integration"/>
    <property type="evidence" value="ECO:0007669"/>
    <property type="project" value="UniProtKB-KW"/>
</dbReference>
<dbReference type="Gene3D" id="1.10.340.70">
    <property type="match status" value="1"/>
</dbReference>
<proteinExistence type="predicted"/>
<accession>A0A0W0FSL4</accession>
<keyword evidence="10" id="KW-0238">DNA-binding</keyword>
<dbReference type="SUPFAM" id="SSF54160">
    <property type="entry name" value="Chromo domain-like"/>
    <property type="match status" value="1"/>
</dbReference>
<evidence type="ECO:0000256" key="6">
    <source>
        <dbReference type="ARBA" id="ARBA00022884"/>
    </source>
</evidence>
<dbReference type="GO" id="GO:0006338">
    <property type="term" value="P:chromatin remodeling"/>
    <property type="evidence" value="ECO:0007669"/>
    <property type="project" value="UniProtKB-ARBA"/>
</dbReference>
<dbReference type="InterPro" id="IPR023780">
    <property type="entry name" value="Chromo_domain"/>
</dbReference>
<dbReference type="GO" id="GO:0003964">
    <property type="term" value="F:RNA-directed DNA polymerase activity"/>
    <property type="evidence" value="ECO:0007669"/>
    <property type="project" value="UniProtKB-KW"/>
</dbReference>
<dbReference type="Pfam" id="PF17921">
    <property type="entry name" value="Integrase_H2C2"/>
    <property type="match status" value="1"/>
</dbReference>
<dbReference type="SMART" id="SM00298">
    <property type="entry name" value="CHROMO"/>
    <property type="match status" value="1"/>
</dbReference>
<dbReference type="PROSITE" id="PS50994">
    <property type="entry name" value="INTEGRASE"/>
    <property type="match status" value="1"/>
</dbReference>
<keyword evidence="9" id="KW-0239">DNA-directed DNA polymerase</keyword>
<keyword evidence="9" id="KW-0808">Transferase</keyword>
<dbReference type="PANTHER" id="PTHR37984">
    <property type="entry name" value="PROTEIN CBG26694"/>
    <property type="match status" value="1"/>
</dbReference>
<evidence type="ECO:0000256" key="2">
    <source>
        <dbReference type="ARBA" id="ARBA00022723"/>
    </source>
</evidence>
<sequence length="498" mass="58356">MLPDKLFVNVINAELRDDLEKAMSTDDFHQMTLENLIEHGTTPIKSSLQDWRIDGELLFYKDQCYIPNDETLQRTLIKKIHEALPHGHSGQWNTLNKVQRNYWWPGMTKFIKTFVDGCTACQQMKINTHSTKVPLHPIGEHKDVLLFQIITMDLITDLPLIDNCDSILVMVDHVATKRVVFIPCNKKINATETAELLFHHVYKHFGLLDKIISDRDPRFAAEVFKEMGRIFGIKQLLSTMYHPQTDGETERVNQEVEIYLQFFCTKEQTKWKDLLHFVEFAHNARTHSTTHESPFYLTMGYYPRPLPTVFDKSTVPLVEQRLVELKKLREETSALLDIAAWKVQERSGRAFDKFKKGQKVWLEGKNLSLGYPSPKLSLKREGPFEIEEVLGLVTYKLRLPFQWRIHPIFHAGLLTPYKETETHGPNFLELLPDIVEAQEEFEIEVIIRHQPKRKNQPPKEYLVSWKGYNSSHNQWKKPSELKHSMELYLEYKIAHNLR</sequence>
<dbReference type="InterPro" id="IPR016197">
    <property type="entry name" value="Chromo-like_dom_sf"/>
</dbReference>
<dbReference type="Gene3D" id="2.40.50.40">
    <property type="match status" value="1"/>
</dbReference>
<evidence type="ECO:0000259" key="12">
    <source>
        <dbReference type="PROSITE" id="PS50013"/>
    </source>
</evidence>
<name>A0A0W0FSL4_MONRR</name>
<dbReference type="Pfam" id="PF00385">
    <property type="entry name" value="Chromo"/>
    <property type="match status" value="1"/>
</dbReference>
<feature type="domain" description="Chromo" evidence="12">
    <location>
        <begin position="441"/>
        <end position="498"/>
    </location>
</feature>
<dbReference type="GO" id="GO:0003677">
    <property type="term" value="F:DNA binding"/>
    <property type="evidence" value="ECO:0007669"/>
    <property type="project" value="UniProtKB-KW"/>
</dbReference>
<keyword evidence="3" id="KW-0064">Aspartyl protease</keyword>
<dbReference type="InterPro" id="IPR041588">
    <property type="entry name" value="Integrase_H2C2"/>
</dbReference>
<dbReference type="Proteomes" id="UP000054988">
    <property type="component" value="Unassembled WGS sequence"/>
</dbReference>
<keyword evidence="2" id="KW-0479">Metal-binding</keyword>
<organism evidence="14 15">
    <name type="scientific">Moniliophthora roreri</name>
    <name type="common">Frosty pod rot fungus</name>
    <name type="synonym">Monilia roreri</name>
    <dbReference type="NCBI Taxonomy" id="221103"/>
    <lineage>
        <taxon>Eukaryota</taxon>
        <taxon>Fungi</taxon>
        <taxon>Dikarya</taxon>
        <taxon>Basidiomycota</taxon>
        <taxon>Agaricomycotina</taxon>
        <taxon>Agaricomycetes</taxon>
        <taxon>Agaricomycetidae</taxon>
        <taxon>Agaricales</taxon>
        <taxon>Marasmiineae</taxon>
        <taxon>Marasmiaceae</taxon>
        <taxon>Moniliophthora</taxon>
    </lineage>
</organism>
<dbReference type="GO" id="GO:0006508">
    <property type="term" value="P:proteolysis"/>
    <property type="evidence" value="ECO:0007669"/>
    <property type="project" value="UniProtKB-KW"/>
</dbReference>
<evidence type="ECO:0000256" key="9">
    <source>
        <dbReference type="ARBA" id="ARBA00022932"/>
    </source>
</evidence>
<evidence type="ECO:0000256" key="5">
    <source>
        <dbReference type="ARBA" id="ARBA00022842"/>
    </source>
</evidence>
<evidence type="ECO:0000256" key="3">
    <source>
        <dbReference type="ARBA" id="ARBA00022750"/>
    </source>
</evidence>
<keyword evidence="9" id="KW-0548">Nucleotidyltransferase</keyword>
<dbReference type="InterPro" id="IPR036397">
    <property type="entry name" value="RNaseH_sf"/>
</dbReference>
<protein>
    <recommendedName>
        <fullName evidence="16">Reverse transcriptase-rnase h-integrase</fullName>
    </recommendedName>
</protein>
<dbReference type="GO" id="GO:0005634">
    <property type="term" value="C:nucleus"/>
    <property type="evidence" value="ECO:0007669"/>
    <property type="project" value="UniProtKB-ARBA"/>
</dbReference>
<keyword evidence="6" id="KW-0694">RNA-binding</keyword>
<reference evidence="14 15" key="1">
    <citation type="submission" date="2015-12" db="EMBL/GenBank/DDBJ databases">
        <title>Draft genome sequence of Moniliophthora roreri, the causal agent of frosty pod rot of cacao.</title>
        <authorList>
            <person name="Aime M.C."/>
            <person name="Diaz-Valderrama J.R."/>
            <person name="Kijpornyongpan T."/>
            <person name="Phillips-Mora W."/>
        </authorList>
    </citation>
    <scope>NUCLEOTIDE SEQUENCE [LARGE SCALE GENOMIC DNA]</scope>
    <source>
        <strain evidence="14 15">MCA 2952</strain>
    </source>
</reference>
<keyword evidence="7" id="KW-0229">DNA integration</keyword>
<dbReference type="GO" id="GO:0003887">
    <property type="term" value="F:DNA-directed DNA polymerase activity"/>
    <property type="evidence" value="ECO:0007669"/>
    <property type="project" value="UniProtKB-KW"/>
</dbReference>
<dbReference type="SUPFAM" id="SSF53098">
    <property type="entry name" value="Ribonuclease H-like"/>
    <property type="match status" value="1"/>
</dbReference>
<dbReference type="AlphaFoldDB" id="A0A0W0FSL4"/>
<evidence type="ECO:0000256" key="7">
    <source>
        <dbReference type="ARBA" id="ARBA00022908"/>
    </source>
</evidence>
<evidence type="ECO:0000313" key="15">
    <source>
        <dbReference type="Proteomes" id="UP000054988"/>
    </source>
</evidence>
<dbReference type="InterPro" id="IPR000953">
    <property type="entry name" value="Chromo/chromo_shadow_dom"/>
</dbReference>
<dbReference type="Pfam" id="PF24626">
    <property type="entry name" value="SH3_Tf2-1"/>
    <property type="match status" value="1"/>
</dbReference>
<dbReference type="GO" id="GO:0006310">
    <property type="term" value="P:DNA recombination"/>
    <property type="evidence" value="ECO:0007669"/>
    <property type="project" value="UniProtKB-KW"/>
</dbReference>
<dbReference type="EMBL" id="LATX01001694">
    <property type="protein sequence ID" value="KTB39254.1"/>
    <property type="molecule type" value="Genomic_DNA"/>
</dbReference>
<feature type="domain" description="Integrase catalytic" evidence="13">
    <location>
        <begin position="133"/>
        <end position="302"/>
    </location>
</feature>
<dbReference type="GO" id="GO:0004190">
    <property type="term" value="F:aspartic-type endopeptidase activity"/>
    <property type="evidence" value="ECO:0007669"/>
    <property type="project" value="UniProtKB-KW"/>
</dbReference>
<dbReference type="PROSITE" id="PS50013">
    <property type="entry name" value="CHROMO_2"/>
    <property type="match status" value="1"/>
</dbReference>
<gene>
    <name evidence="14" type="ORF">WG66_8171</name>
</gene>
<dbReference type="InterPro" id="IPR012337">
    <property type="entry name" value="RNaseH-like_sf"/>
</dbReference>
<dbReference type="InterPro" id="IPR001584">
    <property type="entry name" value="Integrase_cat-core"/>
</dbReference>
<dbReference type="Gene3D" id="3.30.420.10">
    <property type="entry name" value="Ribonuclease H-like superfamily/Ribonuclease H"/>
    <property type="match status" value="1"/>
</dbReference>
<dbReference type="InterPro" id="IPR050951">
    <property type="entry name" value="Retrovirus_Pol_polyprotein"/>
</dbReference>
<evidence type="ECO:0008006" key="16">
    <source>
        <dbReference type="Google" id="ProtNLM"/>
    </source>
</evidence>
<keyword evidence="5" id="KW-0460">Magnesium</keyword>
<evidence type="ECO:0000256" key="4">
    <source>
        <dbReference type="ARBA" id="ARBA00022801"/>
    </source>
</evidence>
<evidence type="ECO:0000256" key="8">
    <source>
        <dbReference type="ARBA" id="ARBA00022918"/>
    </source>
</evidence>
<dbReference type="InterPro" id="IPR056924">
    <property type="entry name" value="SH3_Tf2-1"/>
</dbReference>
<evidence type="ECO:0000313" key="14">
    <source>
        <dbReference type="EMBL" id="KTB39254.1"/>
    </source>
</evidence>
<keyword evidence="4" id="KW-0378">Hydrolase</keyword>
<dbReference type="GO" id="GO:0046872">
    <property type="term" value="F:metal ion binding"/>
    <property type="evidence" value="ECO:0007669"/>
    <property type="project" value="UniProtKB-KW"/>
</dbReference>
<comment type="caution">
    <text evidence="14">The sequence shown here is derived from an EMBL/GenBank/DDBJ whole genome shotgun (WGS) entry which is preliminary data.</text>
</comment>
<keyword evidence="11" id="KW-0233">DNA recombination</keyword>
<evidence type="ECO:0000259" key="13">
    <source>
        <dbReference type="PROSITE" id="PS50994"/>
    </source>
</evidence>
<evidence type="ECO:0000256" key="1">
    <source>
        <dbReference type="ARBA" id="ARBA00022670"/>
    </source>
</evidence>